<dbReference type="AlphaFoldDB" id="A0A4S8PRE5"/>
<evidence type="ECO:0000256" key="2">
    <source>
        <dbReference type="ARBA" id="ARBA00022679"/>
    </source>
</evidence>
<dbReference type="NCBIfam" id="TIGR00696">
    <property type="entry name" value="wecG_tagA_cpsF"/>
    <property type="match status" value="1"/>
</dbReference>
<keyword evidence="1" id="KW-0328">Glycosyltransferase</keyword>
<sequence length="274" mass="30715">MPASSSTALKQPVDGAPQLVPEHPVPVLPILGMPVHDLGWNQALALLERKLVLRDGFTHIAFLNANNANVMVRDPEYRDVLSRCLVLPDGIGVDVAAQFLHGGRFTANLNGTDFVPAALTFISKPLRVGLLGATSEVLQAAARNFRKRTPWHDFIEISDGYFDRADPQVILNRIEDARIDLLLVAMGTPLQEKWVDRHLTAEHARVVISVGALLDFVSGRVARAPGWIRQLRSEWLFRLWLEPSRLWRRYVLGIPVFLGHVIRHRLRQPDPKPA</sequence>
<accession>A0A4S8PRE5</accession>
<dbReference type="InterPro" id="IPR004629">
    <property type="entry name" value="WecG_TagA_CpsF"/>
</dbReference>
<organism evidence="3 4">
    <name type="scientific">Rhizobium rosettiformans W3</name>
    <dbReference type="NCBI Taxonomy" id="538378"/>
    <lineage>
        <taxon>Bacteria</taxon>
        <taxon>Pseudomonadati</taxon>
        <taxon>Pseudomonadota</taxon>
        <taxon>Alphaproteobacteria</taxon>
        <taxon>Hyphomicrobiales</taxon>
        <taxon>Rhizobiaceae</taxon>
        <taxon>Rhizobium/Agrobacterium group</taxon>
        <taxon>Rhizobium</taxon>
    </lineage>
</organism>
<protein>
    <submittedName>
        <fullName evidence="3">WecB/TagA/CpsF family glycosyltransferase</fullName>
    </submittedName>
</protein>
<evidence type="ECO:0000313" key="3">
    <source>
        <dbReference type="EMBL" id="THV33810.1"/>
    </source>
</evidence>
<comment type="caution">
    <text evidence="3">The sequence shown here is derived from an EMBL/GenBank/DDBJ whole genome shotgun (WGS) entry which is preliminary data.</text>
</comment>
<keyword evidence="2 3" id="KW-0808">Transferase</keyword>
<dbReference type="GO" id="GO:0016758">
    <property type="term" value="F:hexosyltransferase activity"/>
    <property type="evidence" value="ECO:0007669"/>
    <property type="project" value="TreeGrafter"/>
</dbReference>
<dbReference type="RefSeq" id="WP_136542427.1">
    <property type="nucleotide sequence ID" value="NZ_STGU01000010.1"/>
</dbReference>
<dbReference type="CDD" id="cd06533">
    <property type="entry name" value="Glyco_transf_WecG_TagA"/>
    <property type="match status" value="1"/>
</dbReference>
<dbReference type="EMBL" id="STGU01000010">
    <property type="protein sequence ID" value="THV33810.1"/>
    <property type="molecule type" value="Genomic_DNA"/>
</dbReference>
<dbReference type="Proteomes" id="UP000307378">
    <property type="component" value="Unassembled WGS sequence"/>
</dbReference>
<dbReference type="PANTHER" id="PTHR34136:SF1">
    <property type="entry name" value="UDP-N-ACETYL-D-MANNOSAMINURONIC ACID TRANSFERASE"/>
    <property type="match status" value="1"/>
</dbReference>
<dbReference type="Pfam" id="PF03808">
    <property type="entry name" value="Glyco_tran_WecG"/>
    <property type="match status" value="1"/>
</dbReference>
<name>A0A4S8PRE5_9HYPH</name>
<gene>
    <name evidence="3" type="ORF">FAA86_17465</name>
</gene>
<evidence type="ECO:0000313" key="4">
    <source>
        <dbReference type="Proteomes" id="UP000307378"/>
    </source>
</evidence>
<dbReference type="PANTHER" id="PTHR34136">
    <property type="match status" value="1"/>
</dbReference>
<evidence type="ECO:0000256" key="1">
    <source>
        <dbReference type="ARBA" id="ARBA00022676"/>
    </source>
</evidence>
<reference evidence="3 4" key="1">
    <citation type="submission" date="2019-04" db="EMBL/GenBank/DDBJ databases">
        <title>genome sequence of strain W3.</title>
        <authorList>
            <person name="Gao J."/>
            <person name="Sun J."/>
        </authorList>
    </citation>
    <scope>NUCLEOTIDE SEQUENCE [LARGE SCALE GENOMIC DNA]</scope>
    <source>
        <strain evidence="3 4">W3</strain>
    </source>
</reference>
<proteinExistence type="predicted"/>